<dbReference type="InterPro" id="IPR036388">
    <property type="entry name" value="WH-like_DNA-bd_sf"/>
</dbReference>
<evidence type="ECO:0000256" key="4">
    <source>
        <dbReference type="ARBA" id="ARBA00023163"/>
    </source>
</evidence>
<keyword evidence="2" id="KW-0805">Transcription regulation</keyword>
<dbReference type="PROSITE" id="PS50931">
    <property type="entry name" value="HTH_LYSR"/>
    <property type="match status" value="1"/>
</dbReference>
<organism evidence="6 7">
    <name type="scientific">Modicisalibacter muralis</name>
    <dbReference type="NCBI Taxonomy" id="119000"/>
    <lineage>
        <taxon>Bacteria</taxon>
        <taxon>Pseudomonadati</taxon>
        <taxon>Pseudomonadota</taxon>
        <taxon>Gammaproteobacteria</taxon>
        <taxon>Oceanospirillales</taxon>
        <taxon>Halomonadaceae</taxon>
        <taxon>Modicisalibacter</taxon>
    </lineage>
</organism>
<dbReference type="Pfam" id="PF03466">
    <property type="entry name" value="LysR_substrate"/>
    <property type="match status" value="1"/>
</dbReference>
<dbReference type="InterPro" id="IPR005119">
    <property type="entry name" value="LysR_subst-bd"/>
</dbReference>
<dbReference type="RefSeq" id="WP_089727693.1">
    <property type="nucleotide sequence ID" value="NZ_FNGI01000004.1"/>
</dbReference>
<dbReference type="GO" id="GO:0003677">
    <property type="term" value="F:DNA binding"/>
    <property type="evidence" value="ECO:0007669"/>
    <property type="project" value="UniProtKB-KW"/>
</dbReference>
<dbReference type="AlphaFoldDB" id="A0A1G9KJJ9"/>
<evidence type="ECO:0000256" key="2">
    <source>
        <dbReference type="ARBA" id="ARBA00023015"/>
    </source>
</evidence>
<dbReference type="Pfam" id="PF00126">
    <property type="entry name" value="HTH_1"/>
    <property type="match status" value="1"/>
</dbReference>
<dbReference type="PANTHER" id="PTHR30579">
    <property type="entry name" value="TRANSCRIPTIONAL REGULATOR"/>
    <property type="match status" value="1"/>
</dbReference>
<evidence type="ECO:0000313" key="6">
    <source>
        <dbReference type="EMBL" id="SDL49687.1"/>
    </source>
</evidence>
<dbReference type="InterPro" id="IPR036390">
    <property type="entry name" value="WH_DNA-bd_sf"/>
</dbReference>
<keyword evidence="4" id="KW-0804">Transcription</keyword>
<reference evidence="6 7" key="1">
    <citation type="submission" date="2016-10" db="EMBL/GenBank/DDBJ databases">
        <authorList>
            <person name="de Groot N.N."/>
        </authorList>
    </citation>
    <scope>NUCLEOTIDE SEQUENCE [LARGE SCALE GENOMIC DNA]</scope>
    <source>
        <strain evidence="6 7">DSM 14789</strain>
    </source>
</reference>
<evidence type="ECO:0000256" key="1">
    <source>
        <dbReference type="ARBA" id="ARBA00009437"/>
    </source>
</evidence>
<dbReference type="PANTHER" id="PTHR30579:SF7">
    <property type="entry name" value="HTH-TYPE TRANSCRIPTIONAL REGULATOR LRHA-RELATED"/>
    <property type="match status" value="1"/>
</dbReference>
<dbReference type="GO" id="GO:0003700">
    <property type="term" value="F:DNA-binding transcription factor activity"/>
    <property type="evidence" value="ECO:0007669"/>
    <property type="project" value="InterPro"/>
</dbReference>
<keyword evidence="7" id="KW-1185">Reference proteome</keyword>
<dbReference type="OrthoDB" id="5723059at2"/>
<dbReference type="PRINTS" id="PR00039">
    <property type="entry name" value="HTHLYSR"/>
</dbReference>
<dbReference type="Gene3D" id="1.10.10.10">
    <property type="entry name" value="Winged helix-like DNA-binding domain superfamily/Winged helix DNA-binding domain"/>
    <property type="match status" value="1"/>
</dbReference>
<evidence type="ECO:0000313" key="7">
    <source>
        <dbReference type="Proteomes" id="UP000198654"/>
    </source>
</evidence>
<evidence type="ECO:0000256" key="3">
    <source>
        <dbReference type="ARBA" id="ARBA00023125"/>
    </source>
</evidence>
<dbReference type="Gene3D" id="3.40.190.10">
    <property type="entry name" value="Periplasmic binding protein-like II"/>
    <property type="match status" value="2"/>
</dbReference>
<dbReference type="InterPro" id="IPR000847">
    <property type="entry name" value="LysR_HTH_N"/>
</dbReference>
<feature type="domain" description="HTH lysR-type" evidence="5">
    <location>
        <begin position="4"/>
        <end position="60"/>
    </location>
</feature>
<comment type="similarity">
    <text evidence="1">Belongs to the LysR transcriptional regulatory family.</text>
</comment>
<dbReference type="STRING" id="119000.SAMN05661010_01800"/>
<gene>
    <name evidence="6" type="ORF">SAMN05661010_01800</name>
</gene>
<keyword evidence="3 6" id="KW-0238">DNA-binding</keyword>
<accession>A0A1G9KJJ9</accession>
<proteinExistence type="inferred from homology"/>
<name>A0A1G9KJJ9_9GAMM</name>
<evidence type="ECO:0000259" key="5">
    <source>
        <dbReference type="PROSITE" id="PS50931"/>
    </source>
</evidence>
<dbReference type="EMBL" id="FNGI01000004">
    <property type="protein sequence ID" value="SDL49687.1"/>
    <property type="molecule type" value="Genomic_DNA"/>
</dbReference>
<dbReference type="SUPFAM" id="SSF53850">
    <property type="entry name" value="Periplasmic binding protein-like II"/>
    <property type="match status" value="1"/>
</dbReference>
<sequence>MKNIPTDLLRTFVTIKDLGGFTSAGELLGRSQPAISLQIKKLEETLGTKLFLRGTSLALTADGEYLYASAKKMLEINDEIVNKIRGENISGKVRLGIPNDFELAFLPRVLRSFSKTYPNISVEVDCEISKVIQQRYHKNFYDIVLVMEAINANEERDNRDYRIEQLEWVMAHDYTPSRNEVVPLIAYPQGCIYRSITEELLTSHGIGYKAVYTSPSLLGLLSAVEAGLGITVMAHSTVPSKMKCAMTTAALPPLGQVCIGLYYKQEALGTAAQRVLDFLRAGIANLEKSEL</sequence>
<dbReference type="Proteomes" id="UP000198654">
    <property type="component" value="Unassembled WGS sequence"/>
</dbReference>
<dbReference type="InterPro" id="IPR050176">
    <property type="entry name" value="LTTR"/>
</dbReference>
<dbReference type="SUPFAM" id="SSF46785">
    <property type="entry name" value="Winged helix' DNA-binding domain"/>
    <property type="match status" value="1"/>
</dbReference>
<protein>
    <submittedName>
        <fullName evidence="6">DNA-binding transcriptional regulator, LysR family</fullName>
    </submittedName>
</protein>